<dbReference type="Bgee" id="ENSACAG00000009052">
    <property type="expression patterns" value="Expressed in adrenal gland and 13 other cell types or tissues"/>
</dbReference>
<dbReference type="PANTHER" id="PTHR31159:SF1">
    <property type="entry name" value="COMM DOMAIN-CONTAINING PROTEIN 3"/>
    <property type="match status" value="1"/>
</dbReference>
<dbReference type="InterPro" id="IPR017920">
    <property type="entry name" value="COMM"/>
</dbReference>
<sequence length="286" mass="31834">MCWCFKYNFVNMGNNRFKNHKHSELDFNAGRVLTVHPMGSLLLSEQICYFRLLDGGGRKKGRQEEGASRAMATAPFPIAGSEQKQTAPCSRSSIHHGGGGGSPCVTTTASAERGCSRGRGVEGHGAAHNGAVGARTERLASPGRSWLLLFGSLRCSPPGRFPELAQQPGRAGLHSTYLEDCKFDRERIEQFCTEYQKNKDNLEILLGSTGRCPPHITDVCWRLEYQIKTNQLHKNYHPIYLMTLNVENNDSRSRQDVNFSCSMEQLQDLVGKLKDAAKSLERTTQQ</sequence>
<gene>
    <name evidence="5" type="primary">COMMD3</name>
</gene>
<evidence type="ECO:0000313" key="6">
    <source>
        <dbReference type="Proteomes" id="UP000001646"/>
    </source>
</evidence>
<feature type="region of interest" description="Disordered" evidence="3">
    <location>
        <begin position="80"/>
        <end position="105"/>
    </location>
</feature>
<dbReference type="PROSITE" id="PS51269">
    <property type="entry name" value="COMM"/>
    <property type="match status" value="1"/>
</dbReference>
<comment type="similarity">
    <text evidence="2">Belongs to the COMM domain-containing protein 3 family.</text>
</comment>
<organism evidence="5 6">
    <name type="scientific">Anolis carolinensis</name>
    <name type="common">Green anole</name>
    <name type="synonym">American chameleon</name>
    <dbReference type="NCBI Taxonomy" id="28377"/>
    <lineage>
        <taxon>Eukaryota</taxon>
        <taxon>Metazoa</taxon>
        <taxon>Chordata</taxon>
        <taxon>Craniata</taxon>
        <taxon>Vertebrata</taxon>
        <taxon>Euteleostomi</taxon>
        <taxon>Lepidosauria</taxon>
        <taxon>Squamata</taxon>
        <taxon>Bifurcata</taxon>
        <taxon>Unidentata</taxon>
        <taxon>Episquamata</taxon>
        <taxon>Toxicofera</taxon>
        <taxon>Iguania</taxon>
        <taxon>Dactyloidae</taxon>
        <taxon>Anolis</taxon>
    </lineage>
</organism>
<accession>A0A803TH66</accession>
<reference evidence="5 6" key="1">
    <citation type="submission" date="2009-12" db="EMBL/GenBank/DDBJ databases">
        <title>The Genome Sequence of Anolis carolinensis (Green Anole Lizard).</title>
        <authorList>
            <consortium name="The Genome Sequencing Platform"/>
            <person name="Di Palma F."/>
            <person name="Alfoldi J."/>
            <person name="Heiman D."/>
            <person name="Young S."/>
            <person name="Grabherr M."/>
            <person name="Johnson J."/>
            <person name="Lander E.S."/>
            <person name="Lindblad-Toh K."/>
        </authorList>
    </citation>
    <scope>NUCLEOTIDE SEQUENCE [LARGE SCALE GENOMIC DNA]</scope>
    <source>
        <strain evidence="5 6">JBL SC #1</strain>
    </source>
</reference>
<dbReference type="Ensembl" id="ENSACAT00000037120.1">
    <property type="protein sequence ID" value="ENSACAP00000034556.1"/>
    <property type="gene ID" value="ENSACAG00000009052.4"/>
</dbReference>
<feature type="compositionally biased region" description="Polar residues" evidence="3">
    <location>
        <begin position="82"/>
        <end position="92"/>
    </location>
</feature>
<evidence type="ECO:0000313" key="5">
    <source>
        <dbReference type="Ensembl" id="ENSACAP00000034556.1"/>
    </source>
</evidence>
<evidence type="ECO:0000256" key="2">
    <source>
        <dbReference type="ARBA" id="ARBA00093469"/>
    </source>
</evidence>
<dbReference type="Pfam" id="PF07258">
    <property type="entry name" value="COMM_domain"/>
    <property type="match status" value="1"/>
</dbReference>
<protein>
    <recommendedName>
        <fullName evidence="1">COMM domain-containing protein 3</fullName>
    </recommendedName>
</protein>
<evidence type="ECO:0000259" key="4">
    <source>
        <dbReference type="PROSITE" id="PS51269"/>
    </source>
</evidence>
<reference evidence="5" key="2">
    <citation type="submission" date="2025-08" db="UniProtKB">
        <authorList>
            <consortium name="Ensembl"/>
        </authorList>
    </citation>
    <scope>IDENTIFICATION</scope>
</reference>
<feature type="domain" description="COMM" evidence="4">
    <location>
        <begin position="215"/>
        <end position="284"/>
    </location>
</feature>
<reference evidence="5" key="3">
    <citation type="submission" date="2025-09" db="UniProtKB">
        <authorList>
            <consortium name="Ensembl"/>
        </authorList>
    </citation>
    <scope>IDENTIFICATION</scope>
</reference>
<dbReference type="AlphaFoldDB" id="A0A803TH66"/>
<dbReference type="InParanoid" id="A0A803TH66"/>
<dbReference type="PANTHER" id="PTHR31159">
    <property type="entry name" value="COMM DOMAIN-CONTAINING PROTEIN 3"/>
    <property type="match status" value="1"/>
</dbReference>
<dbReference type="Proteomes" id="UP000001646">
    <property type="component" value="Chromosome 6"/>
</dbReference>
<dbReference type="GO" id="GO:0006814">
    <property type="term" value="P:sodium ion transport"/>
    <property type="evidence" value="ECO:0007669"/>
    <property type="project" value="InterPro"/>
</dbReference>
<evidence type="ECO:0000256" key="3">
    <source>
        <dbReference type="SAM" id="MobiDB-lite"/>
    </source>
</evidence>
<keyword evidence="6" id="KW-1185">Reference proteome</keyword>
<name>A0A803TH66_ANOCA</name>
<evidence type="ECO:0000256" key="1">
    <source>
        <dbReference type="ARBA" id="ARBA00016548"/>
    </source>
</evidence>
<dbReference type="GeneTree" id="ENSGT00390000015971"/>
<proteinExistence type="inferred from homology"/>
<dbReference type="CDD" id="cd04751">
    <property type="entry name" value="Commd3"/>
    <property type="match status" value="1"/>
</dbReference>
<dbReference type="InterPro" id="IPR037355">
    <property type="entry name" value="COMMD3"/>
</dbReference>